<dbReference type="PANTHER" id="PTHR43903">
    <property type="entry name" value="NEUROLIGIN"/>
    <property type="match status" value="1"/>
</dbReference>
<accession>A0A7R8WCD4</accession>
<evidence type="ECO:0000256" key="2">
    <source>
        <dbReference type="ARBA" id="ARBA00023180"/>
    </source>
</evidence>
<evidence type="ECO:0000313" key="3">
    <source>
        <dbReference type="EMBL" id="CAD7228400.1"/>
    </source>
</evidence>
<name>A0A7R8WCD4_9CRUS</name>
<dbReference type="InterPro" id="IPR051093">
    <property type="entry name" value="Neuroligin/BSAL"/>
</dbReference>
<protein>
    <submittedName>
        <fullName evidence="3">Uncharacterized protein</fullName>
    </submittedName>
</protein>
<dbReference type="Gene3D" id="3.40.50.1820">
    <property type="entry name" value="alpha/beta hydrolase"/>
    <property type="match status" value="1"/>
</dbReference>
<keyword evidence="2" id="KW-0325">Glycoprotein</keyword>
<organism evidence="3">
    <name type="scientific">Cyprideis torosa</name>
    <dbReference type="NCBI Taxonomy" id="163714"/>
    <lineage>
        <taxon>Eukaryota</taxon>
        <taxon>Metazoa</taxon>
        <taxon>Ecdysozoa</taxon>
        <taxon>Arthropoda</taxon>
        <taxon>Crustacea</taxon>
        <taxon>Oligostraca</taxon>
        <taxon>Ostracoda</taxon>
        <taxon>Podocopa</taxon>
        <taxon>Podocopida</taxon>
        <taxon>Cytherocopina</taxon>
        <taxon>Cytheroidea</taxon>
        <taxon>Cytherideidae</taxon>
        <taxon>Cyprideis</taxon>
    </lineage>
</organism>
<dbReference type="EMBL" id="OB661520">
    <property type="protein sequence ID" value="CAD7228400.1"/>
    <property type="molecule type" value="Genomic_DNA"/>
</dbReference>
<evidence type="ECO:0000256" key="1">
    <source>
        <dbReference type="ARBA" id="ARBA00005964"/>
    </source>
</evidence>
<dbReference type="SUPFAM" id="SSF53474">
    <property type="entry name" value="alpha/beta-Hydrolases"/>
    <property type="match status" value="1"/>
</dbReference>
<gene>
    <name evidence="3" type="ORF">CTOB1V02_LOCUS6283</name>
</gene>
<sequence length="155" mass="16523">MVPPSVWVFLILSLLVRGDIRLSSRLVSTKYGTLRGVILGQPSIGFDSVEVFLGIPYASPPTGDLRFMPPVSPLPWPGIIIADSLSRGTGLALGYSKATGTAFGNQDAWSFNSADILGTKNVECSGKKFPIKLVTSPLSSETPARARPQTIECSE</sequence>
<dbReference type="InterPro" id="IPR002018">
    <property type="entry name" value="CarbesteraseB"/>
</dbReference>
<reference evidence="3" key="1">
    <citation type="submission" date="2020-11" db="EMBL/GenBank/DDBJ databases">
        <authorList>
            <person name="Tran Van P."/>
        </authorList>
    </citation>
    <scope>NUCLEOTIDE SEQUENCE</scope>
</reference>
<proteinExistence type="inferred from homology"/>
<dbReference type="OrthoDB" id="3200163at2759"/>
<dbReference type="InterPro" id="IPR029058">
    <property type="entry name" value="AB_hydrolase_fold"/>
</dbReference>
<comment type="similarity">
    <text evidence="1">Belongs to the type-B carboxylesterase/lipase family.</text>
</comment>
<dbReference type="AlphaFoldDB" id="A0A7R8WCD4"/>
<dbReference type="Pfam" id="PF00135">
    <property type="entry name" value="COesterase"/>
    <property type="match status" value="1"/>
</dbReference>